<comment type="caution">
    <text evidence="2">The sequence shown here is derived from an EMBL/GenBank/DDBJ whole genome shotgun (WGS) entry which is preliminary data.</text>
</comment>
<accession>A0A225DG18</accession>
<keyword evidence="3" id="KW-1185">Reference proteome</keyword>
<feature type="compositionally biased region" description="Basic residues" evidence="1">
    <location>
        <begin position="1"/>
        <end position="10"/>
    </location>
</feature>
<reference evidence="3" key="1">
    <citation type="submission" date="2017-06" db="EMBL/GenBank/DDBJ databases">
        <title>Genome analysis of Fimbriiglobus ruber SP5, the first member of the order Planctomycetales with confirmed chitinolytic capability.</title>
        <authorList>
            <person name="Ravin N.V."/>
            <person name="Rakitin A.L."/>
            <person name="Ivanova A.A."/>
            <person name="Beletsky A.V."/>
            <person name="Kulichevskaya I.S."/>
            <person name="Mardanov A.V."/>
            <person name="Dedysh S.N."/>
        </authorList>
    </citation>
    <scope>NUCLEOTIDE SEQUENCE [LARGE SCALE GENOMIC DNA]</scope>
    <source>
        <strain evidence="3">SP5</strain>
    </source>
</reference>
<dbReference type="Proteomes" id="UP000214646">
    <property type="component" value="Unassembled WGS sequence"/>
</dbReference>
<proteinExistence type="predicted"/>
<dbReference type="AlphaFoldDB" id="A0A225DG18"/>
<organism evidence="2 3">
    <name type="scientific">Fimbriiglobus ruber</name>
    <dbReference type="NCBI Taxonomy" id="1908690"/>
    <lineage>
        <taxon>Bacteria</taxon>
        <taxon>Pseudomonadati</taxon>
        <taxon>Planctomycetota</taxon>
        <taxon>Planctomycetia</taxon>
        <taxon>Gemmatales</taxon>
        <taxon>Gemmataceae</taxon>
        <taxon>Fimbriiglobus</taxon>
    </lineage>
</organism>
<gene>
    <name evidence="2" type="ORF">FRUB_08672</name>
</gene>
<sequence>MERANRRFRKAQNSIYSARTKRHLEQRLSLDMRRERHATARDSSMKVLHHERSKSESDHP</sequence>
<feature type="region of interest" description="Disordered" evidence="1">
    <location>
        <begin position="1"/>
        <end position="20"/>
    </location>
</feature>
<protein>
    <submittedName>
        <fullName evidence="2">Uncharacterized protein</fullName>
    </submittedName>
</protein>
<evidence type="ECO:0000256" key="1">
    <source>
        <dbReference type="SAM" id="MobiDB-lite"/>
    </source>
</evidence>
<feature type="region of interest" description="Disordered" evidence="1">
    <location>
        <begin position="26"/>
        <end position="60"/>
    </location>
</feature>
<evidence type="ECO:0000313" key="2">
    <source>
        <dbReference type="EMBL" id="OWK36109.1"/>
    </source>
</evidence>
<evidence type="ECO:0000313" key="3">
    <source>
        <dbReference type="Proteomes" id="UP000214646"/>
    </source>
</evidence>
<dbReference type="EMBL" id="NIDE01000017">
    <property type="protein sequence ID" value="OWK36109.1"/>
    <property type="molecule type" value="Genomic_DNA"/>
</dbReference>
<name>A0A225DG18_9BACT</name>